<dbReference type="InterPro" id="IPR003594">
    <property type="entry name" value="HATPase_dom"/>
</dbReference>
<dbReference type="Gene3D" id="3.30.565.10">
    <property type="entry name" value="Histidine kinase-like ATPase, C-terminal domain"/>
    <property type="match status" value="1"/>
</dbReference>
<evidence type="ECO:0000313" key="15">
    <source>
        <dbReference type="Proteomes" id="UP000184310"/>
    </source>
</evidence>
<keyword evidence="7 14" id="KW-0418">Kinase</keyword>
<dbReference type="PRINTS" id="PR00344">
    <property type="entry name" value="BCTRLSENSOR"/>
</dbReference>
<evidence type="ECO:0000259" key="12">
    <source>
        <dbReference type="PROSITE" id="PS50109"/>
    </source>
</evidence>
<dbReference type="SUPFAM" id="SSF47384">
    <property type="entry name" value="Homodimeric domain of signal transducing histidine kinase"/>
    <property type="match status" value="1"/>
</dbReference>
<evidence type="ECO:0000259" key="13">
    <source>
        <dbReference type="PROSITE" id="PS50885"/>
    </source>
</evidence>
<proteinExistence type="predicted"/>
<evidence type="ECO:0000256" key="3">
    <source>
        <dbReference type="ARBA" id="ARBA00012438"/>
    </source>
</evidence>
<dbReference type="InterPro" id="IPR050398">
    <property type="entry name" value="HssS/ArlS-like"/>
</dbReference>
<dbReference type="STRING" id="1121302.SAMN02745163_04425"/>
<keyword evidence="6 11" id="KW-0812">Transmembrane</keyword>
<dbReference type="SMART" id="SM00388">
    <property type="entry name" value="HisKA"/>
    <property type="match status" value="1"/>
</dbReference>
<evidence type="ECO:0000256" key="8">
    <source>
        <dbReference type="ARBA" id="ARBA00022989"/>
    </source>
</evidence>
<dbReference type="SUPFAM" id="SSF55874">
    <property type="entry name" value="ATPase domain of HSP90 chaperone/DNA topoisomerase II/histidine kinase"/>
    <property type="match status" value="1"/>
</dbReference>
<evidence type="ECO:0000256" key="11">
    <source>
        <dbReference type="SAM" id="Phobius"/>
    </source>
</evidence>
<dbReference type="InterPro" id="IPR003660">
    <property type="entry name" value="HAMP_dom"/>
</dbReference>
<dbReference type="SUPFAM" id="SSF158472">
    <property type="entry name" value="HAMP domain-like"/>
    <property type="match status" value="1"/>
</dbReference>
<keyword evidence="8 11" id="KW-1133">Transmembrane helix</keyword>
<dbReference type="PANTHER" id="PTHR45528">
    <property type="entry name" value="SENSOR HISTIDINE KINASE CPXA"/>
    <property type="match status" value="1"/>
</dbReference>
<protein>
    <recommendedName>
        <fullName evidence="3">histidine kinase</fullName>
        <ecNumber evidence="3">2.7.13.3</ecNumber>
    </recommendedName>
</protein>
<dbReference type="GO" id="GO:0005886">
    <property type="term" value="C:plasma membrane"/>
    <property type="evidence" value="ECO:0007669"/>
    <property type="project" value="TreeGrafter"/>
</dbReference>
<dbReference type="SMART" id="SM00304">
    <property type="entry name" value="HAMP"/>
    <property type="match status" value="1"/>
</dbReference>
<evidence type="ECO:0000256" key="9">
    <source>
        <dbReference type="ARBA" id="ARBA00023012"/>
    </source>
</evidence>
<evidence type="ECO:0000256" key="1">
    <source>
        <dbReference type="ARBA" id="ARBA00000085"/>
    </source>
</evidence>
<evidence type="ECO:0000256" key="5">
    <source>
        <dbReference type="ARBA" id="ARBA00022679"/>
    </source>
</evidence>
<evidence type="ECO:0000256" key="10">
    <source>
        <dbReference type="ARBA" id="ARBA00023136"/>
    </source>
</evidence>
<evidence type="ECO:0000313" key="14">
    <source>
        <dbReference type="EMBL" id="SHK76766.1"/>
    </source>
</evidence>
<dbReference type="GO" id="GO:0000155">
    <property type="term" value="F:phosphorelay sensor kinase activity"/>
    <property type="evidence" value="ECO:0007669"/>
    <property type="project" value="InterPro"/>
</dbReference>
<dbReference type="CDD" id="cd00082">
    <property type="entry name" value="HisKA"/>
    <property type="match status" value="1"/>
</dbReference>
<dbReference type="PROSITE" id="PS50885">
    <property type="entry name" value="HAMP"/>
    <property type="match status" value="1"/>
</dbReference>
<keyword evidence="4" id="KW-0597">Phosphoprotein</keyword>
<keyword evidence="10 11" id="KW-0472">Membrane</keyword>
<dbReference type="PANTHER" id="PTHR45528:SF10">
    <property type="entry name" value="METHYL-ACCEPTING CHEMOTAXIS PROTEIN"/>
    <property type="match status" value="1"/>
</dbReference>
<evidence type="ECO:0000256" key="4">
    <source>
        <dbReference type="ARBA" id="ARBA00022553"/>
    </source>
</evidence>
<dbReference type="PROSITE" id="PS50109">
    <property type="entry name" value="HIS_KIN"/>
    <property type="match status" value="1"/>
</dbReference>
<sequence>MRLSIRHKIVGGFFILLGLFLVGLTYFINLKVNKNNELVIKKEVVDIKKHSDIYLRQIYLRNNSNKDDFIKNNSNEIIEELSYKIGNRVMLYSKEGMLMNDSSKLESAKVLDEDDLDKAKNDSVAYSIDYESSKALVSLSYPIKIDSKTCGIIRYIIDYSDLYNSSNDLISIIKIFSAILFLIILALSFLLARYITVPIEKLTVLTKNIANGQFKIDKIINSKDEVGDLFDNFCYMTEKIEGQMKQIKSDNKAIKELENHRKKFFDNVTHELKTPLTTILGYAEVIKENGFKEDEEFFYKGINHIIYESKRLRSMVITLIEKSKLQDENIEESFEVINISYLLDVTCEDMKVKARKYNIAINKNIEGNRYVKGSKDKLKQVFINIIDNSIKYGVENSKIEVRLFRIEEWIEIIIEDEGKGIDEENLKNLFNPNYKISNFNSSELGSRGLGLVISKDILNKHKGSLSIQSKLKYGTKVSIKLIEEKNI</sequence>
<dbReference type="InterPro" id="IPR003661">
    <property type="entry name" value="HisK_dim/P_dom"/>
</dbReference>
<dbReference type="Gene3D" id="6.10.340.10">
    <property type="match status" value="1"/>
</dbReference>
<dbReference type="InterPro" id="IPR036097">
    <property type="entry name" value="HisK_dim/P_sf"/>
</dbReference>
<dbReference type="RefSeq" id="WP_072993609.1">
    <property type="nucleotide sequence ID" value="NZ_FQZB01000027.1"/>
</dbReference>
<dbReference type="SMART" id="SM00387">
    <property type="entry name" value="HATPase_c"/>
    <property type="match status" value="1"/>
</dbReference>
<evidence type="ECO:0000256" key="7">
    <source>
        <dbReference type="ARBA" id="ARBA00022777"/>
    </source>
</evidence>
<dbReference type="InterPro" id="IPR005467">
    <property type="entry name" value="His_kinase_dom"/>
</dbReference>
<dbReference type="EMBL" id="FQZB01000027">
    <property type="protein sequence ID" value="SHK76766.1"/>
    <property type="molecule type" value="Genomic_DNA"/>
</dbReference>
<evidence type="ECO:0000256" key="2">
    <source>
        <dbReference type="ARBA" id="ARBA00004141"/>
    </source>
</evidence>
<feature type="domain" description="HAMP" evidence="13">
    <location>
        <begin position="193"/>
        <end position="245"/>
    </location>
</feature>
<gene>
    <name evidence="14" type="ORF">SAMN02745163_04425</name>
</gene>
<reference evidence="14 15" key="1">
    <citation type="submission" date="2016-11" db="EMBL/GenBank/DDBJ databases">
        <authorList>
            <person name="Jaros S."/>
            <person name="Januszkiewicz K."/>
            <person name="Wedrychowicz H."/>
        </authorList>
    </citation>
    <scope>NUCLEOTIDE SEQUENCE [LARGE SCALE GENOMIC DNA]</scope>
    <source>
        <strain evidence="14 15">DSM 21758</strain>
    </source>
</reference>
<accession>A0A1M6V624</accession>
<dbReference type="InterPro" id="IPR004358">
    <property type="entry name" value="Sig_transdc_His_kin-like_C"/>
</dbReference>
<dbReference type="CDD" id="cd06225">
    <property type="entry name" value="HAMP"/>
    <property type="match status" value="1"/>
</dbReference>
<keyword evidence="15" id="KW-1185">Reference proteome</keyword>
<dbReference type="Gene3D" id="1.10.287.130">
    <property type="match status" value="1"/>
</dbReference>
<dbReference type="InterPro" id="IPR036890">
    <property type="entry name" value="HATPase_C_sf"/>
</dbReference>
<dbReference type="Pfam" id="PF02518">
    <property type="entry name" value="HATPase_c"/>
    <property type="match status" value="1"/>
</dbReference>
<keyword evidence="9" id="KW-0902">Two-component regulatory system</keyword>
<name>A0A1M6V624_9CLOT</name>
<dbReference type="Pfam" id="PF00512">
    <property type="entry name" value="HisKA"/>
    <property type="match status" value="1"/>
</dbReference>
<feature type="domain" description="Histidine kinase" evidence="12">
    <location>
        <begin position="267"/>
        <end position="485"/>
    </location>
</feature>
<dbReference type="Proteomes" id="UP000184310">
    <property type="component" value="Unassembled WGS sequence"/>
</dbReference>
<comment type="catalytic activity">
    <reaction evidence="1">
        <text>ATP + protein L-histidine = ADP + protein N-phospho-L-histidine.</text>
        <dbReference type="EC" id="2.7.13.3"/>
    </reaction>
</comment>
<feature type="transmembrane region" description="Helical" evidence="11">
    <location>
        <begin position="9"/>
        <end position="28"/>
    </location>
</feature>
<dbReference type="AlphaFoldDB" id="A0A1M6V624"/>
<dbReference type="OrthoDB" id="9786919at2"/>
<comment type="subcellular location">
    <subcellularLocation>
        <location evidence="2">Membrane</location>
        <topology evidence="2">Multi-pass membrane protein</topology>
    </subcellularLocation>
</comment>
<dbReference type="Pfam" id="PF00672">
    <property type="entry name" value="HAMP"/>
    <property type="match status" value="1"/>
</dbReference>
<keyword evidence="5" id="KW-0808">Transferase</keyword>
<feature type="transmembrane region" description="Helical" evidence="11">
    <location>
        <begin position="169"/>
        <end position="192"/>
    </location>
</feature>
<evidence type="ECO:0000256" key="6">
    <source>
        <dbReference type="ARBA" id="ARBA00022692"/>
    </source>
</evidence>
<organism evidence="14 15">
    <name type="scientific">Clostridium cavendishii DSM 21758</name>
    <dbReference type="NCBI Taxonomy" id="1121302"/>
    <lineage>
        <taxon>Bacteria</taxon>
        <taxon>Bacillati</taxon>
        <taxon>Bacillota</taxon>
        <taxon>Clostridia</taxon>
        <taxon>Eubacteriales</taxon>
        <taxon>Clostridiaceae</taxon>
        <taxon>Clostridium</taxon>
    </lineage>
</organism>
<dbReference type="EC" id="2.7.13.3" evidence="3"/>